<dbReference type="InterPro" id="IPR012657">
    <property type="entry name" value="23S_rRNA-intervening_sequence"/>
</dbReference>
<gene>
    <name evidence="1" type="ORF">COY12_00085</name>
</gene>
<name>A0A2M7UBB7_9BACT</name>
<dbReference type="InterPro" id="IPR036583">
    <property type="entry name" value="23S_rRNA_IVS_sf"/>
</dbReference>
<dbReference type="Gene3D" id="1.20.1440.60">
    <property type="entry name" value="23S rRNA-intervening sequence"/>
    <property type="match status" value="1"/>
</dbReference>
<evidence type="ECO:0000313" key="2">
    <source>
        <dbReference type="Proteomes" id="UP000229506"/>
    </source>
</evidence>
<dbReference type="NCBIfam" id="TIGR02436">
    <property type="entry name" value="four helix bundle protein"/>
    <property type="match status" value="1"/>
</dbReference>
<organism evidence="1 2">
    <name type="scientific">Candidatus Roizmanbacteria bacterium CG_4_10_14_0_2_um_filter_33_96</name>
    <dbReference type="NCBI Taxonomy" id="1974821"/>
    <lineage>
        <taxon>Bacteria</taxon>
        <taxon>Candidatus Roizmaniibacteriota</taxon>
    </lineage>
</organism>
<reference evidence="2" key="1">
    <citation type="submission" date="2017-09" db="EMBL/GenBank/DDBJ databases">
        <title>Depth-based differentiation of microbial function through sediment-hosted aquifers and enrichment of novel symbionts in the deep terrestrial subsurface.</title>
        <authorList>
            <person name="Probst A.J."/>
            <person name="Ladd B."/>
            <person name="Jarett J.K."/>
            <person name="Geller-Mcgrath D.E."/>
            <person name="Sieber C.M.K."/>
            <person name="Emerson J.B."/>
            <person name="Anantharaman K."/>
            <person name="Thomas B.C."/>
            <person name="Malmstrom R."/>
            <person name="Stieglmeier M."/>
            <person name="Klingl A."/>
            <person name="Woyke T."/>
            <person name="Ryan C.M."/>
            <person name="Banfield J.F."/>
        </authorList>
    </citation>
    <scope>NUCLEOTIDE SEQUENCE [LARGE SCALE GENOMIC DNA]</scope>
</reference>
<dbReference type="SUPFAM" id="SSF158446">
    <property type="entry name" value="IVS-encoded protein-like"/>
    <property type="match status" value="1"/>
</dbReference>
<dbReference type="EMBL" id="PFOF01000003">
    <property type="protein sequence ID" value="PIZ68513.1"/>
    <property type="molecule type" value="Genomic_DNA"/>
</dbReference>
<dbReference type="PANTHER" id="PTHR38471:SF2">
    <property type="entry name" value="FOUR HELIX BUNDLE PROTEIN"/>
    <property type="match status" value="1"/>
</dbReference>
<protein>
    <recommendedName>
        <fullName evidence="3">Four helix bundle protein</fullName>
    </recommendedName>
</protein>
<dbReference type="Pfam" id="PF05635">
    <property type="entry name" value="23S_rRNA_IVP"/>
    <property type="match status" value="1"/>
</dbReference>
<dbReference type="AlphaFoldDB" id="A0A2M7UBB7"/>
<evidence type="ECO:0000313" key="1">
    <source>
        <dbReference type="EMBL" id="PIZ68513.1"/>
    </source>
</evidence>
<comment type="caution">
    <text evidence="1">The sequence shown here is derived from an EMBL/GenBank/DDBJ whole genome shotgun (WGS) entry which is preliminary data.</text>
</comment>
<evidence type="ECO:0008006" key="3">
    <source>
        <dbReference type="Google" id="ProtNLM"/>
    </source>
</evidence>
<proteinExistence type="predicted"/>
<accession>A0A2M7UBB7</accession>
<dbReference type="PIRSF" id="PIRSF035652">
    <property type="entry name" value="CHP02436"/>
    <property type="match status" value="1"/>
</dbReference>
<sequence>MNIYRDTEKDIHKRIYKFVVACFNNIVKKIPKSKENLSIIEQIGSSLTSVGANDQEADGASSSKDFVAKYMIVRKEAKETKYWLNIIKDTGILSEFIVNPYIQECHEIQMIISKIIQNIQQK</sequence>
<dbReference type="PANTHER" id="PTHR38471">
    <property type="entry name" value="FOUR HELIX BUNDLE PROTEIN"/>
    <property type="match status" value="1"/>
</dbReference>
<dbReference type="Proteomes" id="UP000229506">
    <property type="component" value="Unassembled WGS sequence"/>
</dbReference>